<feature type="transmembrane region" description="Helical" evidence="1">
    <location>
        <begin position="255"/>
        <end position="273"/>
    </location>
</feature>
<keyword evidence="1" id="KW-1133">Transmembrane helix</keyword>
<dbReference type="WBParaSite" id="jg24294.2">
    <property type="protein sequence ID" value="jg24294.2"/>
    <property type="gene ID" value="jg24294"/>
</dbReference>
<keyword evidence="2" id="KW-1185">Reference proteome</keyword>
<keyword evidence="1" id="KW-0472">Membrane</keyword>
<evidence type="ECO:0000256" key="1">
    <source>
        <dbReference type="SAM" id="Phobius"/>
    </source>
</evidence>
<sequence length="293" mass="33155">MDHSEYDLYPARPESRLPNVYGTYPGKAVQSQRLKASSVSRAEANGEFPLLIPPSQQGTLEASEMDWPSPGLPPTPVRNGKLLHKKPKDDFYSTGTPSRFERQAGFRTTNGRYGNERQKSDYSQVNLEANRSIDKSKSQNLFTSANKIEQEYGFIFEEPIIWNLRHLVLNQFLGITLVVVSHLNYCRRVSSVFVVALALNIFLFSVHGTTRMILWNSPIEILGYLAQKSLFSLIYPLSSGHNQYAYLSYKQNQSILWLGPVLGALVGCILYRLTTSKQEIYKAGKPKICRAKK</sequence>
<reference evidence="3" key="1">
    <citation type="submission" date="2022-11" db="UniProtKB">
        <authorList>
            <consortium name="WormBaseParasite"/>
        </authorList>
    </citation>
    <scope>IDENTIFICATION</scope>
</reference>
<proteinExistence type="predicted"/>
<dbReference type="AlphaFoldDB" id="A0A915DWR6"/>
<feature type="transmembrane region" description="Helical" evidence="1">
    <location>
        <begin position="189"/>
        <end position="206"/>
    </location>
</feature>
<organism evidence="2 3">
    <name type="scientific">Ditylenchus dipsaci</name>
    <dbReference type="NCBI Taxonomy" id="166011"/>
    <lineage>
        <taxon>Eukaryota</taxon>
        <taxon>Metazoa</taxon>
        <taxon>Ecdysozoa</taxon>
        <taxon>Nematoda</taxon>
        <taxon>Chromadorea</taxon>
        <taxon>Rhabditida</taxon>
        <taxon>Tylenchina</taxon>
        <taxon>Tylenchomorpha</taxon>
        <taxon>Sphaerularioidea</taxon>
        <taxon>Anguinidae</taxon>
        <taxon>Anguininae</taxon>
        <taxon>Ditylenchus</taxon>
    </lineage>
</organism>
<keyword evidence="1" id="KW-0812">Transmembrane</keyword>
<accession>A0A915DWR6</accession>
<protein>
    <submittedName>
        <fullName evidence="3">Uncharacterized protein</fullName>
    </submittedName>
</protein>
<evidence type="ECO:0000313" key="3">
    <source>
        <dbReference type="WBParaSite" id="jg24294.2"/>
    </source>
</evidence>
<dbReference type="Proteomes" id="UP000887574">
    <property type="component" value="Unplaced"/>
</dbReference>
<name>A0A915DWR6_9BILA</name>
<feature type="transmembrane region" description="Helical" evidence="1">
    <location>
        <begin position="167"/>
        <end position="183"/>
    </location>
</feature>
<evidence type="ECO:0000313" key="2">
    <source>
        <dbReference type="Proteomes" id="UP000887574"/>
    </source>
</evidence>